<name>A0ABV6JUD8_9PROT</name>
<feature type="transmembrane region" description="Helical" evidence="9">
    <location>
        <begin position="877"/>
        <end position="896"/>
    </location>
</feature>
<keyword evidence="4" id="KW-1003">Cell membrane</keyword>
<evidence type="ECO:0000256" key="2">
    <source>
        <dbReference type="ARBA" id="ARBA00010942"/>
    </source>
</evidence>
<dbReference type="InterPro" id="IPR001036">
    <property type="entry name" value="Acrflvin-R"/>
</dbReference>
<evidence type="ECO:0000256" key="1">
    <source>
        <dbReference type="ARBA" id="ARBA00004429"/>
    </source>
</evidence>
<feature type="transmembrane region" description="Helical" evidence="9">
    <location>
        <begin position="903"/>
        <end position="925"/>
    </location>
</feature>
<dbReference type="PANTHER" id="PTHR32063">
    <property type="match status" value="1"/>
</dbReference>
<evidence type="ECO:0000256" key="5">
    <source>
        <dbReference type="ARBA" id="ARBA00022519"/>
    </source>
</evidence>
<dbReference type="InterPro" id="IPR004764">
    <property type="entry name" value="MdtF-like"/>
</dbReference>
<keyword evidence="11" id="KW-1185">Reference proteome</keyword>
<feature type="transmembrane region" description="Helical" evidence="9">
    <location>
        <begin position="471"/>
        <end position="498"/>
    </location>
</feature>
<dbReference type="Gene3D" id="3.30.70.1320">
    <property type="entry name" value="Multidrug efflux transporter AcrB pore domain like"/>
    <property type="match status" value="1"/>
</dbReference>
<gene>
    <name evidence="10" type="ORF">ACFFGY_13825</name>
</gene>
<keyword evidence="6 9" id="KW-0812">Transmembrane</keyword>
<evidence type="ECO:0000313" key="11">
    <source>
        <dbReference type="Proteomes" id="UP001589865"/>
    </source>
</evidence>
<evidence type="ECO:0000256" key="7">
    <source>
        <dbReference type="ARBA" id="ARBA00022989"/>
    </source>
</evidence>
<evidence type="ECO:0000256" key="8">
    <source>
        <dbReference type="ARBA" id="ARBA00023136"/>
    </source>
</evidence>
<comment type="similarity">
    <text evidence="2 9">Belongs to the resistance-nodulation-cell division (RND) (TC 2.A.6) family.</text>
</comment>
<feature type="transmembrane region" description="Helical" evidence="9">
    <location>
        <begin position="12"/>
        <end position="33"/>
    </location>
</feature>
<dbReference type="PANTHER" id="PTHR32063:SF11">
    <property type="entry name" value="CATION OR DRUG EFFLUX SYSTEM PROTEIN"/>
    <property type="match status" value="1"/>
</dbReference>
<feature type="transmembrane region" description="Helical" evidence="9">
    <location>
        <begin position="342"/>
        <end position="361"/>
    </location>
</feature>
<dbReference type="Gene3D" id="1.20.1640.10">
    <property type="entry name" value="Multidrug efflux transporter AcrB transmembrane domain"/>
    <property type="match status" value="2"/>
</dbReference>
<dbReference type="NCBIfam" id="TIGR00915">
    <property type="entry name" value="2A0602"/>
    <property type="match status" value="1"/>
</dbReference>
<evidence type="ECO:0000256" key="6">
    <source>
        <dbReference type="ARBA" id="ARBA00022692"/>
    </source>
</evidence>
<feature type="transmembrane region" description="Helical" evidence="9">
    <location>
        <begin position="1008"/>
        <end position="1034"/>
    </location>
</feature>
<keyword evidence="7 9" id="KW-1133">Transmembrane helix</keyword>
<feature type="transmembrane region" description="Helical" evidence="9">
    <location>
        <begin position="396"/>
        <end position="415"/>
    </location>
</feature>
<feature type="transmembrane region" description="Helical" evidence="9">
    <location>
        <begin position="368"/>
        <end position="390"/>
    </location>
</feature>
<organism evidence="10 11">
    <name type="scientific">Roseomonas elaeocarpi</name>
    <dbReference type="NCBI Taxonomy" id="907779"/>
    <lineage>
        <taxon>Bacteria</taxon>
        <taxon>Pseudomonadati</taxon>
        <taxon>Pseudomonadota</taxon>
        <taxon>Alphaproteobacteria</taxon>
        <taxon>Acetobacterales</taxon>
        <taxon>Roseomonadaceae</taxon>
        <taxon>Roseomonas</taxon>
    </lineage>
</organism>
<dbReference type="InterPro" id="IPR027463">
    <property type="entry name" value="AcrB_DN_DC_subdom"/>
</dbReference>
<proteinExistence type="inferred from homology"/>
<dbReference type="SUPFAM" id="SSF82866">
    <property type="entry name" value="Multidrug efflux transporter AcrB transmembrane domain"/>
    <property type="match status" value="2"/>
</dbReference>
<feature type="transmembrane region" description="Helical" evidence="9">
    <location>
        <begin position="547"/>
        <end position="566"/>
    </location>
</feature>
<dbReference type="SUPFAM" id="SSF82693">
    <property type="entry name" value="Multidrug efflux transporter AcrB pore domain, PN1, PN2, PC1 and PC2 subdomains"/>
    <property type="match status" value="3"/>
</dbReference>
<dbReference type="Pfam" id="PF00873">
    <property type="entry name" value="ACR_tran"/>
    <property type="match status" value="1"/>
</dbReference>
<dbReference type="EMBL" id="JBHLUN010000009">
    <property type="protein sequence ID" value="MFC0409332.1"/>
    <property type="molecule type" value="Genomic_DNA"/>
</dbReference>
<sequence>MAGFFIGRPIFAAVISIVIALIGAVYVTVLPIAQFPDFAPPVIQISATYTGAGAQEAADAVATPLEQEINGAQDLIYISSNTTNDGSVTVEATFKVGYDLNAAAADVLTRINRAQAQLPESVVNQGIQVRKTGRQLLGTVALYPADGANYDQLFLSNYAETQVIKQLLRVTGIGNVNNYSNKRFAIRLWLDPTRMEALAIDPAAVMTAVEQQNVQVTAGSVGKPPQGSGTAFELQLTSPPRLNTPQQFEDIILRANPDGSVVRVRDVGRVELGAEIYGTDAGFSGKPAAALGIFQSPGSNAVDVMNGVRSQMEELSKRFPPGMRYEIASDRTAFVRVALEEVVITLGIAIVLVVVVTYVFLQSWRATLIPCIAIPVSILGTFAPMGLLGFSLNTLSLLGLVLAVGLVVDDAIVVVENAERHIEEGEEPAEAARSALGEVVGPVIATTLVLLALFIPVAFIPGITGQLYNQFALTIAISVGLSAVVSLTLTPALCALLLRPKPSGEEAKQERKGWLWRLRAPLRWFDRGLDRAGQGVVRSVAVLGRKVLLMGLCFLVLVGATGWMFLHRPTSFVPEEDQGYFFLNVELPEGASQERTLAVMRRASERLRKEDQVLNTVEIGGRSFIADATASFYGFMIPTLKPWSDRKESSTEIIDRLRKDLADEPDARIRIVNPAPLPGIGSRGGLTLQVEDRGNGERDAFRGVVDDFIGKLGKLPEVQSAFTTANEGVPQYFLDIDRAKAEQLGVNLQTLFDGLGVYVGSSLVNRFNRFGLVYQVYIQGDAEARKRIEDLNRLTVLNSQGEPVQIGTLVKLRFVTGPTAVQHYNTYPSYEVSITPDPGSSSGAALRAVEELAQRELPSEYVVEWTETAYQQKEAGGFAPLIFALGVVLVFLVLAAQYESWMLPLVVILSVPLAVFGAMLALTLRSLSLDVFAQIGLLMLVGLAAKNAILIVAFAEERVGDGEEPVKAAQDAAKLRLRPILMTSFAFILGTLPLAIASGAGANSRVSIGTTVVGGLLVATMLTLFVTPAFFIFAERLREWRRPRGEAAADAGAQPAPAAE</sequence>
<evidence type="ECO:0000256" key="3">
    <source>
        <dbReference type="ARBA" id="ARBA00022448"/>
    </source>
</evidence>
<feature type="transmembrane region" description="Helical" evidence="9">
    <location>
        <begin position="931"/>
        <end position="954"/>
    </location>
</feature>
<dbReference type="Gene3D" id="3.30.70.1440">
    <property type="entry name" value="Multidrug efflux transporter AcrB pore domain"/>
    <property type="match status" value="1"/>
</dbReference>
<protein>
    <recommendedName>
        <fullName evidence="9">Efflux pump membrane transporter</fullName>
    </recommendedName>
</protein>
<keyword evidence="8 9" id="KW-0472">Membrane</keyword>
<evidence type="ECO:0000256" key="4">
    <source>
        <dbReference type="ARBA" id="ARBA00022475"/>
    </source>
</evidence>
<reference evidence="10 11" key="1">
    <citation type="submission" date="2024-09" db="EMBL/GenBank/DDBJ databases">
        <authorList>
            <person name="Sun Q."/>
            <person name="Mori K."/>
        </authorList>
    </citation>
    <scope>NUCLEOTIDE SEQUENCE [LARGE SCALE GENOMIC DNA]</scope>
    <source>
        <strain evidence="10 11">TBRC 5777</strain>
    </source>
</reference>
<dbReference type="Gene3D" id="3.30.70.1430">
    <property type="entry name" value="Multidrug efflux transporter AcrB pore domain"/>
    <property type="match status" value="2"/>
</dbReference>
<keyword evidence="5 9" id="KW-0997">Cell inner membrane</keyword>
<dbReference type="PRINTS" id="PR00702">
    <property type="entry name" value="ACRIFLAVINRP"/>
</dbReference>
<feature type="transmembrane region" description="Helical" evidence="9">
    <location>
        <begin position="975"/>
        <end position="996"/>
    </location>
</feature>
<dbReference type="RefSeq" id="WP_377045084.1">
    <property type="nucleotide sequence ID" value="NZ_JBHLUN010000009.1"/>
</dbReference>
<dbReference type="Proteomes" id="UP001589865">
    <property type="component" value="Unassembled WGS sequence"/>
</dbReference>
<feature type="transmembrane region" description="Helical" evidence="9">
    <location>
        <begin position="436"/>
        <end position="459"/>
    </location>
</feature>
<comment type="subcellular location">
    <subcellularLocation>
        <location evidence="1 9">Cell inner membrane</location>
        <topology evidence="1 9">Multi-pass membrane protein</topology>
    </subcellularLocation>
</comment>
<accession>A0ABV6JUD8</accession>
<comment type="caution">
    <text evidence="10">The sequence shown here is derived from an EMBL/GenBank/DDBJ whole genome shotgun (WGS) entry which is preliminary data.</text>
</comment>
<dbReference type="SUPFAM" id="SSF82714">
    <property type="entry name" value="Multidrug efflux transporter AcrB TolC docking domain, DN and DC subdomains"/>
    <property type="match status" value="2"/>
</dbReference>
<evidence type="ECO:0000313" key="10">
    <source>
        <dbReference type="EMBL" id="MFC0409332.1"/>
    </source>
</evidence>
<keyword evidence="3 9" id="KW-0813">Transport</keyword>
<evidence type="ECO:0000256" key="9">
    <source>
        <dbReference type="RuleBase" id="RU364070"/>
    </source>
</evidence>
<dbReference type="Gene3D" id="3.30.2090.10">
    <property type="entry name" value="Multidrug efflux transporter AcrB TolC docking domain, DN and DC subdomains"/>
    <property type="match status" value="2"/>
</dbReference>